<dbReference type="AlphaFoldDB" id="A0A507DRB2"/>
<evidence type="ECO:0000313" key="5">
    <source>
        <dbReference type="Proteomes" id="UP000320475"/>
    </source>
</evidence>
<dbReference type="Proteomes" id="UP000320475">
    <property type="component" value="Unassembled WGS sequence"/>
</dbReference>
<keyword evidence="4" id="KW-1185">Reference proteome</keyword>
<name>A0A507DRB2_9FUNG</name>
<evidence type="ECO:0000313" key="3">
    <source>
        <dbReference type="EMBL" id="TPX54076.1"/>
    </source>
</evidence>
<accession>A0A507DRB2</accession>
<evidence type="ECO:0000256" key="1">
    <source>
        <dbReference type="SAM" id="MobiDB-lite"/>
    </source>
</evidence>
<evidence type="ECO:0000313" key="4">
    <source>
        <dbReference type="Proteomes" id="UP000317494"/>
    </source>
</evidence>
<evidence type="ECO:0008006" key="6">
    <source>
        <dbReference type="Google" id="ProtNLM"/>
    </source>
</evidence>
<dbReference type="Proteomes" id="UP000317494">
    <property type="component" value="Unassembled WGS sequence"/>
</dbReference>
<evidence type="ECO:0000313" key="2">
    <source>
        <dbReference type="EMBL" id="TPX51358.1"/>
    </source>
</evidence>
<sequence length="400" mass="44198">MLGTSEEDAAVRSAADILNDDDDIDEHMITKAKQWYRAAKSRKFDAKDGNINALEYLCLHAVCLENNVAFNVKIAEIRSGLHKKYTATFAKFCKYLEIDFCPSLAVTCVKHGSQSIRQPAEQIYGVISRKNSENPKPVQMAAAFLVACEASGQRASSKLRKDVCNDYMCKPNLVDEHITWIKEKFGTVLHEIIREYGVADHLESDEDDVRSTLLRSIKGKGKATEEVGANGAISLRKTPTKSAAAANGSTPRKRNRVIDEVEANGDMDYEEPEVKTPSAKRLKVDSTILSNSTSRNGHGSNEAIVCTPITPPTERTSSARTPVRSASKTTPRSGSSKRAPKGQKDKLPYYCGWHSFVDDEQKHPFNLTRAERDGAADEASMALDAVRVAEEEMRSIRISK</sequence>
<dbReference type="EMBL" id="QEAM01000005">
    <property type="protein sequence ID" value="TPX51358.1"/>
    <property type="molecule type" value="Genomic_DNA"/>
</dbReference>
<dbReference type="EMBL" id="QEAN01000009">
    <property type="protein sequence ID" value="TPX54076.1"/>
    <property type="molecule type" value="Genomic_DNA"/>
</dbReference>
<dbReference type="VEuPathDB" id="FungiDB:SeMB42_g00473"/>
<gene>
    <name evidence="2" type="ORF">SeLEV6574_g00335</name>
    <name evidence="3" type="ORF">SeMB42_g00473</name>
</gene>
<proteinExistence type="predicted"/>
<protein>
    <recommendedName>
        <fullName evidence="6">Origin recognition complex subunit 6</fullName>
    </recommendedName>
</protein>
<feature type="compositionally biased region" description="Acidic residues" evidence="1">
    <location>
        <begin position="260"/>
        <end position="271"/>
    </location>
</feature>
<organism evidence="3 4">
    <name type="scientific">Synchytrium endobioticum</name>
    <dbReference type="NCBI Taxonomy" id="286115"/>
    <lineage>
        <taxon>Eukaryota</taxon>
        <taxon>Fungi</taxon>
        <taxon>Fungi incertae sedis</taxon>
        <taxon>Chytridiomycota</taxon>
        <taxon>Chytridiomycota incertae sedis</taxon>
        <taxon>Chytridiomycetes</taxon>
        <taxon>Synchytriales</taxon>
        <taxon>Synchytriaceae</taxon>
        <taxon>Synchytrium</taxon>
    </lineage>
</organism>
<feature type="compositionally biased region" description="Polar residues" evidence="1">
    <location>
        <begin position="287"/>
        <end position="299"/>
    </location>
</feature>
<feature type="compositionally biased region" description="Polar residues" evidence="1">
    <location>
        <begin position="313"/>
        <end position="336"/>
    </location>
</feature>
<comment type="caution">
    <text evidence="3">The sequence shown here is derived from an EMBL/GenBank/DDBJ whole genome shotgun (WGS) entry which is preliminary data.</text>
</comment>
<reference evidence="4 5" key="1">
    <citation type="journal article" date="2019" name="Sci. Rep.">
        <title>Comparative genomics of chytrid fungi reveal insights into the obligate biotrophic and pathogenic lifestyle of Synchytrium endobioticum.</title>
        <authorList>
            <person name="van de Vossenberg B.T.L.H."/>
            <person name="Warris S."/>
            <person name="Nguyen H.D.T."/>
            <person name="van Gent-Pelzer M.P.E."/>
            <person name="Joly D.L."/>
            <person name="van de Geest H.C."/>
            <person name="Bonants P.J.M."/>
            <person name="Smith D.S."/>
            <person name="Levesque C.A."/>
            <person name="van der Lee T.A.J."/>
        </authorList>
    </citation>
    <scope>NUCLEOTIDE SEQUENCE [LARGE SCALE GENOMIC DNA]</scope>
    <source>
        <strain evidence="2 5">LEV6574</strain>
        <strain evidence="3 4">MB42</strain>
    </source>
</reference>
<feature type="region of interest" description="Disordered" evidence="1">
    <location>
        <begin position="238"/>
        <end position="346"/>
    </location>
</feature>